<reference evidence="12 13" key="1">
    <citation type="submission" date="2024-06" db="EMBL/GenBank/DDBJ databases">
        <title>Genomic Encyclopedia of Type Strains, Phase IV (KMG-IV): sequencing the most valuable type-strain genomes for metagenomic binning, comparative biology and taxonomic classification.</title>
        <authorList>
            <person name="Goeker M."/>
        </authorList>
    </citation>
    <scope>NUCLEOTIDE SEQUENCE [LARGE SCALE GENOMIC DNA]</scope>
    <source>
        <strain evidence="12 13">DSM 23520</strain>
    </source>
</reference>
<dbReference type="GO" id="GO:0004765">
    <property type="term" value="F:shikimate kinase activity"/>
    <property type="evidence" value="ECO:0007669"/>
    <property type="project" value="UniProtKB-EC"/>
</dbReference>
<dbReference type="Gene3D" id="3.40.50.300">
    <property type="entry name" value="P-loop containing nucleotide triphosphate hydrolases"/>
    <property type="match status" value="1"/>
</dbReference>
<keyword evidence="11" id="KW-0460">Magnesium</keyword>
<comment type="catalytic activity">
    <reaction evidence="10 11">
        <text>shikimate + ATP = 3-phosphoshikimate + ADP + H(+)</text>
        <dbReference type="Rhea" id="RHEA:13121"/>
        <dbReference type="ChEBI" id="CHEBI:15378"/>
        <dbReference type="ChEBI" id="CHEBI:30616"/>
        <dbReference type="ChEBI" id="CHEBI:36208"/>
        <dbReference type="ChEBI" id="CHEBI:145989"/>
        <dbReference type="ChEBI" id="CHEBI:456216"/>
        <dbReference type="EC" id="2.7.1.71"/>
    </reaction>
</comment>
<comment type="caution">
    <text evidence="12">The sequence shown here is derived from an EMBL/GenBank/DDBJ whole genome shotgun (WGS) entry which is preliminary data.</text>
</comment>
<comment type="caution">
    <text evidence="11">Lacks conserved residue(s) required for the propagation of feature annotation.</text>
</comment>
<comment type="cofactor">
    <cofactor evidence="11">
        <name>Mg(2+)</name>
        <dbReference type="ChEBI" id="CHEBI:18420"/>
    </cofactor>
    <text evidence="11">Binds 1 Mg(2+) ion per subunit.</text>
</comment>
<dbReference type="InterPro" id="IPR027417">
    <property type="entry name" value="P-loop_NTPase"/>
</dbReference>
<feature type="binding site" evidence="11">
    <location>
        <position position="15"/>
    </location>
    <ligand>
        <name>Mg(2+)</name>
        <dbReference type="ChEBI" id="CHEBI:18420"/>
    </ligand>
</feature>
<dbReference type="PANTHER" id="PTHR21087:SF16">
    <property type="entry name" value="SHIKIMATE KINASE 1, CHLOROPLASTIC"/>
    <property type="match status" value="1"/>
</dbReference>
<evidence type="ECO:0000256" key="4">
    <source>
        <dbReference type="ARBA" id="ARBA00022605"/>
    </source>
</evidence>
<dbReference type="InterPro" id="IPR031322">
    <property type="entry name" value="Shikimate/glucono_kinase"/>
</dbReference>
<evidence type="ECO:0000256" key="2">
    <source>
        <dbReference type="ARBA" id="ARBA00006997"/>
    </source>
</evidence>
<sequence>MKPIALIGFMGSGKTTVGQMLAQEVSKPCVDLDEAIETREGRPITDIFATEGEDYFRQLEYNVLQEFAREDVIVATGGGIVKEEANRKVLRHDFLTVWLHISYETVAKRLEGDTTRPLWQQPEHVKRALYDSRLSLYESCAETIVEVDHKSLPTLIKEVKRYITVI</sequence>
<proteinExistence type="inferred from homology"/>
<organism evidence="12 13">
    <name type="scientific">Alkalibacillus flavidus</name>
    <dbReference type="NCBI Taxonomy" id="546021"/>
    <lineage>
        <taxon>Bacteria</taxon>
        <taxon>Bacillati</taxon>
        <taxon>Bacillota</taxon>
        <taxon>Bacilli</taxon>
        <taxon>Bacillales</taxon>
        <taxon>Bacillaceae</taxon>
        <taxon>Alkalibacillus</taxon>
    </lineage>
</organism>
<dbReference type="InterPro" id="IPR023000">
    <property type="entry name" value="Shikimate_kinase_CS"/>
</dbReference>
<keyword evidence="9 11" id="KW-0057">Aromatic amino acid biosynthesis</keyword>
<feature type="binding site" evidence="11">
    <location>
        <begin position="11"/>
        <end position="16"/>
    </location>
    <ligand>
        <name>ATP</name>
        <dbReference type="ChEBI" id="CHEBI:30616"/>
    </ligand>
</feature>
<comment type="function">
    <text evidence="11">Catalyzes the specific phosphorylation of the 3-hydroxyl group of shikimic acid using ATP as a cosubstrate.</text>
</comment>
<evidence type="ECO:0000256" key="6">
    <source>
        <dbReference type="ARBA" id="ARBA00022741"/>
    </source>
</evidence>
<evidence type="ECO:0000256" key="5">
    <source>
        <dbReference type="ARBA" id="ARBA00022679"/>
    </source>
</evidence>
<keyword evidence="11" id="KW-0963">Cytoplasm</keyword>
<evidence type="ECO:0000256" key="3">
    <source>
        <dbReference type="ARBA" id="ARBA00012154"/>
    </source>
</evidence>
<feature type="binding site" evidence="11">
    <location>
        <position position="57"/>
    </location>
    <ligand>
        <name>substrate</name>
    </ligand>
</feature>
<gene>
    <name evidence="11" type="primary">aroK</name>
    <name evidence="12" type="ORF">ABID56_002414</name>
</gene>
<comment type="similarity">
    <text evidence="2 11">Belongs to the shikimate kinase family.</text>
</comment>
<keyword evidence="8 11" id="KW-0067">ATP-binding</keyword>
<keyword evidence="7 11" id="KW-0418">Kinase</keyword>
<keyword evidence="6 11" id="KW-0547">Nucleotide-binding</keyword>
<evidence type="ECO:0000256" key="11">
    <source>
        <dbReference type="HAMAP-Rule" id="MF_00109"/>
    </source>
</evidence>
<dbReference type="PROSITE" id="PS01128">
    <property type="entry name" value="SHIKIMATE_KINASE"/>
    <property type="match status" value="1"/>
</dbReference>
<evidence type="ECO:0000256" key="7">
    <source>
        <dbReference type="ARBA" id="ARBA00022777"/>
    </source>
</evidence>
<dbReference type="HAMAP" id="MF_00109">
    <property type="entry name" value="Shikimate_kinase"/>
    <property type="match status" value="1"/>
</dbReference>
<evidence type="ECO:0000256" key="8">
    <source>
        <dbReference type="ARBA" id="ARBA00022840"/>
    </source>
</evidence>
<dbReference type="PRINTS" id="PR01100">
    <property type="entry name" value="SHIKIMTKNASE"/>
</dbReference>
<name>A0ABV2KXH5_9BACI</name>
<evidence type="ECO:0000256" key="9">
    <source>
        <dbReference type="ARBA" id="ARBA00023141"/>
    </source>
</evidence>
<evidence type="ECO:0000313" key="13">
    <source>
        <dbReference type="Proteomes" id="UP001549167"/>
    </source>
</evidence>
<feature type="binding site" evidence="11">
    <location>
        <position position="133"/>
    </location>
    <ligand>
        <name>substrate</name>
    </ligand>
</feature>
<keyword evidence="13" id="KW-1185">Reference proteome</keyword>
<dbReference type="PANTHER" id="PTHR21087">
    <property type="entry name" value="SHIKIMATE KINASE"/>
    <property type="match status" value="1"/>
</dbReference>
<comment type="pathway">
    <text evidence="1 11">Metabolic intermediate biosynthesis; chorismate biosynthesis; chorismate from D-erythrose 4-phosphate and phosphoenolpyruvate: step 5/7.</text>
</comment>
<protein>
    <recommendedName>
        <fullName evidence="3 11">Shikimate kinase</fullName>
        <shortName evidence="11">SK</shortName>
        <ecNumber evidence="3 11">2.7.1.71</ecNumber>
    </recommendedName>
</protein>
<dbReference type="Proteomes" id="UP001549167">
    <property type="component" value="Unassembled WGS sequence"/>
</dbReference>
<feature type="binding site" evidence="11">
    <location>
        <position position="33"/>
    </location>
    <ligand>
        <name>substrate</name>
    </ligand>
</feature>
<evidence type="ECO:0000256" key="1">
    <source>
        <dbReference type="ARBA" id="ARBA00004842"/>
    </source>
</evidence>
<comment type="subcellular location">
    <subcellularLocation>
        <location evidence="11">Cytoplasm</location>
    </subcellularLocation>
</comment>
<keyword evidence="4 11" id="KW-0028">Amino-acid biosynthesis</keyword>
<comment type="subunit">
    <text evidence="11">Monomer.</text>
</comment>
<dbReference type="EC" id="2.7.1.71" evidence="3 11"/>
<dbReference type="Pfam" id="PF01202">
    <property type="entry name" value="SKI"/>
    <property type="match status" value="1"/>
</dbReference>
<evidence type="ECO:0000313" key="12">
    <source>
        <dbReference type="EMBL" id="MET3684288.1"/>
    </source>
</evidence>
<evidence type="ECO:0000256" key="10">
    <source>
        <dbReference type="ARBA" id="ARBA00048567"/>
    </source>
</evidence>
<keyword evidence="11" id="KW-0479">Metal-binding</keyword>
<dbReference type="InterPro" id="IPR000623">
    <property type="entry name" value="Shikimate_kinase/TSH1"/>
</dbReference>
<dbReference type="SUPFAM" id="SSF52540">
    <property type="entry name" value="P-loop containing nucleoside triphosphate hydrolases"/>
    <property type="match status" value="1"/>
</dbReference>
<keyword evidence="5 11" id="KW-0808">Transferase</keyword>
<dbReference type="RefSeq" id="WP_354221499.1">
    <property type="nucleotide sequence ID" value="NZ_JBEPMX010000015.1"/>
</dbReference>
<feature type="binding site" evidence="11">
    <location>
        <position position="116"/>
    </location>
    <ligand>
        <name>ATP</name>
        <dbReference type="ChEBI" id="CHEBI:30616"/>
    </ligand>
</feature>
<dbReference type="EMBL" id="JBEPMX010000015">
    <property type="protein sequence ID" value="MET3684288.1"/>
    <property type="molecule type" value="Genomic_DNA"/>
</dbReference>
<feature type="binding site" evidence="11">
    <location>
        <position position="78"/>
    </location>
    <ligand>
        <name>substrate</name>
    </ligand>
</feature>
<dbReference type="CDD" id="cd00464">
    <property type="entry name" value="SK"/>
    <property type="match status" value="1"/>
</dbReference>
<accession>A0ABV2KXH5</accession>